<organism evidence="15 16">
    <name type="scientific">Thalictrum thalictroides</name>
    <name type="common">Rue-anemone</name>
    <name type="synonym">Anemone thalictroides</name>
    <dbReference type="NCBI Taxonomy" id="46969"/>
    <lineage>
        <taxon>Eukaryota</taxon>
        <taxon>Viridiplantae</taxon>
        <taxon>Streptophyta</taxon>
        <taxon>Embryophyta</taxon>
        <taxon>Tracheophyta</taxon>
        <taxon>Spermatophyta</taxon>
        <taxon>Magnoliopsida</taxon>
        <taxon>Ranunculales</taxon>
        <taxon>Ranunculaceae</taxon>
        <taxon>Thalictroideae</taxon>
        <taxon>Thalictrum</taxon>
    </lineage>
</organism>
<dbReference type="InterPro" id="IPR000719">
    <property type="entry name" value="Prot_kinase_dom"/>
</dbReference>
<comment type="similarity">
    <text evidence="1">Belongs to the protein kinase superfamily. CAMK Ser/Thr protein kinase family. SNF1 subfamily.</text>
</comment>
<dbReference type="Pfam" id="PF00069">
    <property type="entry name" value="Pkinase"/>
    <property type="match status" value="1"/>
</dbReference>
<dbReference type="PROSITE" id="PS00108">
    <property type="entry name" value="PROTEIN_KINASE_ST"/>
    <property type="match status" value="1"/>
</dbReference>
<evidence type="ECO:0000256" key="6">
    <source>
        <dbReference type="ARBA" id="ARBA00022777"/>
    </source>
</evidence>
<dbReference type="PROSITE" id="PS00107">
    <property type="entry name" value="PROTEIN_KINASE_ATP"/>
    <property type="match status" value="1"/>
</dbReference>
<comment type="catalytic activity">
    <reaction evidence="9">
        <text>L-threonyl-[protein] + ATP = O-phospho-L-threonyl-[protein] + ADP + H(+)</text>
        <dbReference type="Rhea" id="RHEA:46608"/>
        <dbReference type="Rhea" id="RHEA-COMP:11060"/>
        <dbReference type="Rhea" id="RHEA-COMP:11605"/>
        <dbReference type="ChEBI" id="CHEBI:15378"/>
        <dbReference type="ChEBI" id="CHEBI:30013"/>
        <dbReference type="ChEBI" id="CHEBI:30616"/>
        <dbReference type="ChEBI" id="CHEBI:61977"/>
        <dbReference type="ChEBI" id="CHEBI:456216"/>
        <dbReference type="EC" id="2.7.11.1"/>
    </reaction>
</comment>
<evidence type="ECO:0000256" key="10">
    <source>
        <dbReference type="ARBA" id="ARBA00048679"/>
    </source>
</evidence>
<keyword evidence="6 15" id="KW-0418">Kinase</keyword>
<dbReference type="OrthoDB" id="193931at2759"/>
<evidence type="ECO:0000256" key="9">
    <source>
        <dbReference type="ARBA" id="ARBA00047899"/>
    </source>
</evidence>
<protein>
    <recommendedName>
        <fullName evidence="2">non-specific serine/threonine protein kinase</fullName>
        <ecNumber evidence="2">2.7.11.1</ecNumber>
    </recommendedName>
</protein>
<evidence type="ECO:0000256" key="11">
    <source>
        <dbReference type="PROSITE-ProRule" id="PRU10141"/>
    </source>
</evidence>
<feature type="binding site" evidence="11">
    <location>
        <position position="68"/>
    </location>
    <ligand>
        <name>ATP</name>
        <dbReference type="ChEBI" id="CHEBI:30616"/>
    </ligand>
</feature>
<keyword evidence="16" id="KW-1185">Reference proteome</keyword>
<dbReference type="CDD" id="cd12195">
    <property type="entry name" value="CIPK_C"/>
    <property type="match status" value="1"/>
</dbReference>
<keyword evidence="3 12" id="KW-0723">Serine/threonine-protein kinase</keyword>
<dbReference type="AlphaFoldDB" id="A0A7J6XEH3"/>
<evidence type="ECO:0000313" key="16">
    <source>
        <dbReference type="Proteomes" id="UP000554482"/>
    </source>
</evidence>
<dbReference type="FunFam" id="1.10.510.10:FF:000653">
    <property type="entry name" value="Non-specific serine/threonine protein kinase"/>
    <property type="match status" value="1"/>
</dbReference>
<keyword evidence="5 11" id="KW-0547">Nucleotide-binding</keyword>
<dbReference type="Gene3D" id="3.30.200.20">
    <property type="entry name" value="Phosphorylase Kinase, domain 1"/>
    <property type="match status" value="1"/>
</dbReference>
<keyword evidence="4" id="KW-0808">Transferase</keyword>
<evidence type="ECO:0000256" key="8">
    <source>
        <dbReference type="ARBA" id="ARBA00023211"/>
    </source>
</evidence>
<evidence type="ECO:0000256" key="1">
    <source>
        <dbReference type="ARBA" id="ARBA00006234"/>
    </source>
</evidence>
<evidence type="ECO:0000256" key="5">
    <source>
        <dbReference type="ARBA" id="ARBA00022741"/>
    </source>
</evidence>
<evidence type="ECO:0000313" key="15">
    <source>
        <dbReference type="EMBL" id="KAF5207417.1"/>
    </source>
</evidence>
<dbReference type="PROSITE" id="PS50816">
    <property type="entry name" value="NAF"/>
    <property type="match status" value="1"/>
</dbReference>
<dbReference type="GO" id="GO:0004674">
    <property type="term" value="F:protein serine/threonine kinase activity"/>
    <property type="evidence" value="ECO:0007669"/>
    <property type="project" value="UniProtKB-KW"/>
</dbReference>
<evidence type="ECO:0000256" key="7">
    <source>
        <dbReference type="ARBA" id="ARBA00022840"/>
    </source>
</evidence>
<dbReference type="GO" id="GO:0007165">
    <property type="term" value="P:signal transduction"/>
    <property type="evidence" value="ECO:0007669"/>
    <property type="project" value="InterPro"/>
</dbReference>
<accession>A0A7J6XEH3</accession>
<dbReference type="InterPro" id="IPR018451">
    <property type="entry name" value="NAF/FISL_domain"/>
</dbReference>
<dbReference type="InterPro" id="IPR011009">
    <property type="entry name" value="Kinase-like_dom_sf"/>
</dbReference>
<keyword evidence="7 11" id="KW-0067">ATP-binding</keyword>
<evidence type="ECO:0000259" key="14">
    <source>
        <dbReference type="PROSITE" id="PS50816"/>
    </source>
</evidence>
<dbReference type="FunFam" id="3.30.200.20:FF:000042">
    <property type="entry name" value="Aurora kinase A"/>
    <property type="match status" value="1"/>
</dbReference>
<feature type="domain" description="NAF" evidence="14">
    <location>
        <begin position="320"/>
        <end position="344"/>
    </location>
</feature>
<dbReference type="SUPFAM" id="SSF56112">
    <property type="entry name" value="Protein kinase-like (PK-like)"/>
    <property type="match status" value="1"/>
</dbReference>
<name>A0A7J6XEH3_THATH</name>
<comment type="caution">
    <text evidence="15">The sequence shown here is derived from an EMBL/GenBank/DDBJ whole genome shotgun (WGS) entry which is preliminary data.</text>
</comment>
<dbReference type="InterPro" id="IPR008271">
    <property type="entry name" value="Ser/Thr_kinase_AS"/>
</dbReference>
<dbReference type="PROSITE" id="PS50011">
    <property type="entry name" value="PROTEIN_KINASE_DOM"/>
    <property type="match status" value="1"/>
</dbReference>
<dbReference type="Gene3D" id="1.10.510.10">
    <property type="entry name" value="Transferase(Phosphotransferase) domain 1"/>
    <property type="match status" value="1"/>
</dbReference>
<evidence type="ECO:0000256" key="2">
    <source>
        <dbReference type="ARBA" id="ARBA00012513"/>
    </source>
</evidence>
<evidence type="ECO:0000259" key="13">
    <source>
        <dbReference type="PROSITE" id="PS50011"/>
    </source>
</evidence>
<dbReference type="EMBL" id="JABWDY010001443">
    <property type="protein sequence ID" value="KAF5207417.1"/>
    <property type="molecule type" value="Genomic_DNA"/>
</dbReference>
<proteinExistence type="inferred from homology"/>
<dbReference type="GO" id="GO:0005524">
    <property type="term" value="F:ATP binding"/>
    <property type="evidence" value="ECO:0007669"/>
    <property type="project" value="UniProtKB-UniRule"/>
</dbReference>
<sequence>MEKFLQHHSKMQPKPTPIIKQMVVEPISPKSSDVLLGKYKLGRLLGRGSFAKVYSAKSLKDDDSVAIKIIDKSILLNSTMENQLIREVAVMHRLQHPNIIRIHEVMATKTKIFLVMEYARGGDLLTKIAKRGKLTESMARRYFQQLVWTIHYCHVNGVVHRDIKPQNMLLDLEGNLKISDFGLAALQEPVNDGLLQTACGTPAYTAPEVVARKGYAGSKADAWSCGIILFVFLAGYVPFDDSNLVVMYRKIHRREFEFPAWFTRSARKIISRLLDPNPETRMGIEELMESAWLKKSFQSESNLSDLVRTESKEKIVDSISVAPMMNAFEIISMSSGLDLSPLFERGIKKEKRFTSTYSHEKILERVEEAGGNLGYKVQSMKGGVIGLIKGRLTILIQVVEVATSLFLVDLKIGNEDVDVKDVYWGDLKAGLGDIVA</sequence>
<evidence type="ECO:0000256" key="4">
    <source>
        <dbReference type="ARBA" id="ARBA00022679"/>
    </source>
</evidence>
<dbReference type="InterPro" id="IPR004041">
    <property type="entry name" value="NAF_dom"/>
</dbReference>
<feature type="domain" description="Protein kinase" evidence="13">
    <location>
        <begin position="39"/>
        <end position="293"/>
    </location>
</feature>
<dbReference type="PANTHER" id="PTHR43895:SF33">
    <property type="entry name" value="PROTEIN KINASE DOMAIN-CONTAINING PROTEIN"/>
    <property type="match status" value="1"/>
</dbReference>
<reference evidence="15 16" key="1">
    <citation type="submission" date="2020-06" db="EMBL/GenBank/DDBJ databases">
        <title>Transcriptomic and genomic resources for Thalictrum thalictroides and T. hernandezii: Facilitating candidate gene discovery in an emerging model plant lineage.</title>
        <authorList>
            <person name="Arias T."/>
            <person name="Riano-Pachon D.M."/>
            <person name="Di Stilio V.S."/>
        </authorList>
    </citation>
    <scope>NUCLEOTIDE SEQUENCE [LARGE SCALE GENOMIC DNA]</scope>
    <source>
        <strain evidence="16">cv. WT478/WT964</strain>
        <tissue evidence="15">Leaves</tissue>
    </source>
</reference>
<dbReference type="PANTHER" id="PTHR43895">
    <property type="entry name" value="CALCIUM/CALMODULIN-DEPENDENT PROTEIN KINASE KINASE-RELATED"/>
    <property type="match status" value="1"/>
</dbReference>
<keyword evidence="8" id="KW-0464">Manganese</keyword>
<dbReference type="Proteomes" id="UP000554482">
    <property type="component" value="Unassembled WGS sequence"/>
</dbReference>
<gene>
    <name evidence="15" type="ORF">FRX31_002998</name>
</gene>
<evidence type="ECO:0000256" key="3">
    <source>
        <dbReference type="ARBA" id="ARBA00022527"/>
    </source>
</evidence>
<dbReference type="EC" id="2.7.11.1" evidence="2"/>
<evidence type="ECO:0000256" key="12">
    <source>
        <dbReference type="RuleBase" id="RU000304"/>
    </source>
</evidence>
<comment type="catalytic activity">
    <reaction evidence="10">
        <text>L-seryl-[protein] + ATP = O-phospho-L-seryl-[protein] + ADP + H(+)</text>
        <dbReference type="Rhea" id="RHEA:17989"/>
        <dbReference type="Rhea" id="RHEA-COMP:9863"/>
        <dbReference type="Rhea" id="RHEA-COMP:11604"/>
        <dbReference type="ChEBI" id="CHEBI:15378"/>
        <dbReference type="ChEBI" id="CHEBI:29999"/>
        <dbReference type="ChEBI" id="CHEBI:30616"/>
        <dbReference type="ChEBI" id="CHEBI:83421"/>
        <dbReference type="ChEBI" id="CHEBI:456216"/>
        <dbReference type="EC" id="2.7.11.1"/>
    </reaction>
</comment>
<dbReference type="Gene3D" id="3.30.310.80">
    <property type="entry name" value="Kinase associated domain 1, KA1"/>
    <property type="match status" value="1"/>
</dbReference>
<dbReference type="SMART" id="SM00220">
    <property type="entry name" value="S_TKc"/>
    <property type="match status" value="1"/>
</dbReference>
<dbReference type="Pfam" id="PF03822">
    <property type="entry name" value="NAF"/>
    <property type="match status" value="1"/>
</dbReference>
<dbReference type="InterPro" id="IPR017441">
    <property type="entry name" value="Protein_kinase_ATP_BS"/>
</dbReference>